<keyword evidence="2" id="KW-1185">Reference proteome</keyword>
<evidence type="ECO:0000313" key="1">
    <source>
        <dbReference type="EMBL" id="KAF1960460.1"/>
    </source>
</evidence>
<proteinExistence type="predicted"/>
<dbReference type="EMBL" id="ML976983">
    <property type="protein sequence ID" value="KAF1960460.1"/>
    <property type="molecule type" value="Genomic_DNA"/>
</dbReference>
<dbReference type="AlphaFoldDB" id="A0A6A5U7Z3"/>
<accession>A0A6A5U7Z3</accession>
<reference evidence="1" key="1">
    <citation type="journal article" date="2020" name="Stud. Mycol.">
        <title>101 Dothideomycetes genomes: a test case for predicting lifestyles and emergence of pathogens.</title>
        <authorList>
            <person name="Haridas S."/>
            <person name="Albert R."/>
            <person name="Binder M."/>
            <person name="Bloem J."/>
            <person name="Labutti K."/>
            <person name="Salamov A."/>
            <person name="Andreopoulos B."/>
            <person name="Baker S."/>
            <person name="Barry K."/>
            <person name="Bills G."/>
            <person name="Bluhm B."/>
            <person name="Cannon C."/>
            <person name="Castanera R."/>
            <person name="Culley D."/>
            <person name="Daum C."/>
            <person name="Ezra D."/>
            <person name="Gonzalez J."/>
            <person name="Henrissat B."/>
            <person name="Kuo A."/>
            <person name="Liang C."/>
            <person name="Lipzen A."/>
            <person name="Lutzoni F."/>
            <person name="Magnuson J."/>
            <person name="Mondo S."/>
            <person name="Nolan M."/>
            <person name="Ohm R."/>
            <person name="Pangilinan J."/>
            <person name="Park H.-J."/>
            <person name="Ramirez L."/>
            <person name="Alfaro M."/>
            <person name="Sun H."/>
            <person name="Tritt A."/>
            <person name="Yoshinaga Y."/>
            <person name="Zwiers L.-H."/>
            <person name="Turgeon B."/>
            <person name="Goodwin S."/>
            <person name="Spatafora J."/>
            <person name="Crous P."/>
            <person name="Grigoriev I."/>
        </authorList>
    </citation>
    <scope>NUCLEOTIDE SEQUENCE</scope>
    <source>
        <strain evidence="1">CBS 675.92</strain>
    </source>
</reference>
<organism evidence="1 2">
    <name type="scientific">Byssothecium circinans</name>
    <dbReference type="NCBI Taxonomy" id="147558"/>
    <lineage>
        <taxon>Eukaryota</taxon>
        <taxon>Fungi</taxon>
        <taxon>Dikarya</taxon>
        <taxon>Ascomycota</taxon>
        <taxon>Pezizomycotina</taxon>
        <taxon>Dothideomycetes</taxon>
        <taxon>Pleosporomycetidae</taxon>
        <taxon>Pleosporales</taxon>
        <taxon>Massarineae</taxon>
        <taxon>Massarinaceae</taxon>
        <taxon>Byssothecium</taxon>
    </lineage>
</organism>
<gene>
    <name evidence="1" type="ORF">CC80DRAFT_532885</name>
</gene>
<protein>
    <submittedName>
        <fullName evidence="1">Uncharacterized protein</fullName>
    </submittedName>
</protein>
<sequence>MHVRNVSIQRRLRIFTAKMAVFGVETYQQAVAMYLRWYVKRAFNSKYPAPNEKQKKTRECLFAALHLISKRQTHLIFSQDAHTIETVLNTAFMIRHYESTESNPPISEFMGPTTDICLLFLDNNVFDVEKIYETRARFAKTTIDGIPVLKRDFSQQTAYIAHWYVSHTTRLARQQRVGPASRRMTRAIERICAVWMEQIFAIEDFKVLSQQRVTLSRTSTGRAKLDSERSILKRRFGRIRSDSVTTTRELLSANRNLSKSLLSTREIRNMEDELEQARIRMD</sequence>
<evidence type="ECO:0000313" key="2">
    <source>
        <dbReference type="Proteomes" id="UP000800035"/>
    </source>
</evidence>
<name>A0A6A5U7Z3_9PLEO</name>
<dbReference type="Proteomes" id="UP000800035">
    <property type="component" value="Unassembled WGS sequence"/>
</dbReference>